<organism evidence="2 3">
    <name type="scientific">Triticum urartu</name>
    <name type="common">Red wild einkorn</name>
    <name type="synonym">Crithodium urartu</name>
    <dbReference type="NCBI Taxonomy" id="4572"/>
    <lineage>
        <taxon>Eukaryota</taxon>
        <taxon>Viridiplantae</taxon>
        <taxon>Streptophyta</taxon>
        <taxon>Embryophyta</taxon>
        <taxon>Tracheophyta</taxon>
        <taxon>Spermatophyta</taxon>
        <taxon>Magnoliopsida</taxon>
        <taxon>Liliopsida</taxon>
        <taxon>Poales</taxon>
        <taxon>Poaceae</taxon>
        <taxon>BOP clade</taxon>
        <taxon>Pooideae</taxon>
        <taxon>Triticodae</taxon>
        <taxon>Triticeae</taxon>
        <taxon>Triticinae</taxon>
        <taxon>Triticum</taxon>
    </lineage>
</organism>
<keyword evidence="3" id="KW-1185">Reference proteome</keyword>
<dbReference type="PANTHER" id="PTHR24559">
    <property type="entry name" value="TRANSPOSON TY3-I GAG-POL POLYPROTEIN"/>
    <property type="match status" value="1"/>
</dbReference>
<feature type="domain" description="Reverse transcriptase" evidence="1">
    <location>
        <begin position="1"/>
        <end position="82"/>
    </location>
</feature>
<dbReference type="Gramene" id="TuG1812G0300001580.01.T01">
    <property type="protein sequence ID" value="TuG1812G0300001580.01.T01.cds435356"/>
    <property type="gene ID" value="TuG1812G0300001580.01"/>
</dbReference>
<dbReference type="Pfam" id="PF00078">
    <property type="entry name" value="RVT_1"/>
    <property type="match status" value="1"/>
</dbReference>
<dbReference type="InterPro" id="IPR000477">
    <property type="entry name" value="RT_dom"/>
</dbReference>
<reference evidence="2" key="3">
    <citation type="submission" date="2022-06" db="UniProtKB">
        <authorList>
            <consortium name="EnsemblPlants"/>
        </authorList>
    </citation>
    <scope>IDENTIFICATION</scope>
</reference>
<name>A0A8R7TSZ5_TRIUA</name>
<dbReference type="FunFam" id="3.30.70.270:FF:000003">
    <property type="entry name" value="Transposon Ty3-G Gag-Pol polyprotein"/>
    <property type="match status" value="1"/>
</dbReference>
<dbReference type="CDD" id="cd01647">
    <property type="entry name" value="RT_LTR"/>
    <property type="match status" value="1"/>
</dbReference>
<reference evidence="3" key="1">
    <citation type="journal article" date="2013" name="Nature">
        <title>Draft genome of the wheat A-genome progenitor Triticum urartu.</title>
        <authorList>
            <person name="Ling H.Q."/>
            <person name="Zhao S."/>
            <person name="Liu D."/>
            <person name="Wang J."/>
            <person name="Sun H."/>
            <person name="Zhang C."/>
            <person name="Fan H."/>
            <person name="Li D."/>
            <person name="Dong L."/>
            <person name="Tao Y."/>
            <person name="Gao C."/>
            <person name="Wu H."/>
            <person name="Li Y."/>
            <person name="Cui Y."/>
            <person name="Guo X."/>
            <person name="Zheng S."/>
            <person name="Wang B."/>
            <person name="Yu K."/>
            <person name="Liang Q."/>
            <person name="Yang W."/>
            <person name="Lou X."/>
            <person name="Chen J."/>
            <person name="Feng M."/>
            <person name="Jian J."/>
            <person name="Zhang X."/>
            <person name="Luo G."/>
            <person name="Jiang Y."/>
            <person name="Liu J."/>
            <person name="Wang Z."/>
            <person name="Sha Y."/>
            <person name="Zhang B."/>
            <person name="Wu H."/>
            <person name="Tang D."/>
            <person name="Shen Q."/>
            <person name="Xue P."/>
            <person name="Zou S."/>
            <person name="Wang X."/>
            <person name="Liu X."/>
            <person name="Wang F."/>
            <person name="Yang Y."/>
            <person name="An X."/>
            <person name="Dong Z."/>
            <person name="Zhang K."/>
            <person name="Zhang X."/>
            <person name="Luo M.C."/>
            <person name="Dvorak J."/>
            <person name="Tong Y."/>
            <person name="Wang J."/>
            <person name="Yang H."/>
            <person name="Li Z."/>
            <person name="Wang D."/>
            <person name="Zhang A."/>
            <person name="Wang J."/>
        </authorList>
    </citation>
    <scope>NUCLEOTIDE SEQUENCE</scope>
    <source>
        <strain evidence="3">cv. G1812</strain>
    </source>
</reference>
<protein>
    <recommendedName>
        <fullName evidence="1">Reverse transcriptase domain-containing protein</fullName>
    </recommendedName>
</protein>
<dbReference type="InterPro" id="IPR053134">
    <property type="entry name" value="RNA-dir_DNA_polymerase"/>
</dbReference>
<dbReference type="InterPro" id="IPR043128">
    <property type="entry name" value="Rev_trsase/Diguanyl_cyclase"/>
</dbReference>
<dbReference type="EnsemblPlants" id="TuG1812G0300001580.01.T01">
    <property type="protein sequence ID" value="TuG1812G0300001580.01.T01.cds435356"/>
    <property type="gene ID" value="TuG1812G0300001580.01"/>
</dbReference>
<dbReference type="Gene3D" id="3.30.70.270">
    <property type="match status" value="1"/>
</dbReference>
<evidence type="ECO:0000259" key="1">
    <source>
        <dbReference type="PROSITE" id="PS50878"/>
    </source>
</evidence>
<accession>A0A8R7TSZ5</accession>
<reference evidence="2" key="2">
    <citation type="submission" date="2018-03" db="EMBL/GenBank/DDBJ databases">
        <title>The Triticum urartu genome reveals the dynamic nature of wheat genome evolution.</title>
        <authorList>
            <person name="Ling H."/>
            <person name="Ma B."/>
            <person name="Shi X."/>
            <person name="Liu H."/>
            <person name="Dong L."/>
            <person name="Sun H."/>
            <person name="Cao Y."/>
            <person name="Gao Q."/>
            <person name="Zheng S."/>
            <person name="Li Y."/>
            <person name="Yu Y."/>
            <person name="Du H."/>
            <person name="Qi M."/>
            <person name="Li Y."/>
            <person name="Yu H."/>
            <person name="Cui Y."/>
            <person name="Wang N."/>
            <person name="Chen C."/>
            <person name="Wu H."/>
            <person name="Zhao Y."/>
            <person name="Zhang J."/>
            <person name="Li Y."/>
            <person name="Zhou W."/>
            <person name="Zhang B."/>
            <person name="Hu W."/>
            <person name="Eijk M."/>
            <person name="Tang J."/>
            <person name="Witsenboer H."/>
            <person name="Zhao S."/>
            <person name="Li Z."/>
            <person name="Zhang A."/>
            <person name="Wang D."/>
            <person name="Liang C."/>
        </authorList>
    </citation>
    <scope>NUCLEOTIDE SEQUENCE [LARGE SCALE GENOMIC DNA]</scope>
    <source>
        <strain evidence="2">cv. G1812</strain>
    </source>
</reference>
<dbReference type="InterPro" id="IPR043502">
    <property type="entry name" value="DNA/RNA_pol_sf"/>
</dbReference>
<dbReference type="PROSITE" id="PS50878">
    <property type="entry name" value="RT_POL"/>
    <property type="match status" value="1"/>
</dbReference>
<dbReference type="PANTHER" id="PTHR24559:SF452">
    <property type="entry name" value="INTEGRASE CATALYTIC DOMAIN-CONTAINING PROTEIN"/>
    <property type="match status" value="1"/>
</dbReference>
<proteinExistence type="predicted"/>
<evidence type="ECO:0000313" key="3">
    <source>
        <dbReference type="Proteomes" id="UP000015106"/>
    </source>
</evidence>
<dbReference type="AlphaFoldDB" id="A0A8R7TSZ5"/>
<sequence>MPFGLTNAPATFQALMNKLFAPYLRKFVLVFFDDILIFSRTPEEHQQHLTLVLEILKANNLLLNRSKCNFGTTTVEYLGHILSAQGVATEPGKIEAVQQWSIPTN</sequence>
<dbReference type="Proteomes" id="UP000015106">
    <property type="component" value="Chromosome 3"/>
</dbReference>
<evidence type="ECO:0000313" key="2">
    <source>
        <dbReference type="EnsemblPlants" id="TuG1812G0300001580.01.T01.cds435356"/>
    </source>
</evidence>
<dbReference type="SUPFAM" id="SSF56672">
    <property type="entry name" value="DNA/RNA polymerases"/>
    <property type="match status" value="1"/>
</dbReference>